<evidence type="ECO:0000313" key="2">
    <source>
        <dbReference type="EMBL" id="MXQ73389.1"/>
    </source>
</evidence>
<sequence length="143" mass="16386">MKDSQFISKTQCYIVSGILTGVVCILLVFVVLLKKDVTAYENTASIIGTYESNDGVSEYTQYLVFEKHKDGLKCIWYQQGEFQHDGQVTSLKKGIHQIYFDDLNQEFFIYVDREDHINFVAKDFAGSFDKIADHSVYMGKQPS</sequence>
<keyword evidence="1" id="KW-1133">Transmembrane helix</keyword>
<name>A0A6N8U9Y0_9FIRM</name>
<dbReference type="AlphaFoldDB" id="A0A6N8U9Y0"/>
<accession>A0A6N8U9Y0</accession>
<keyword evidence="1" id="KW-0472">Membrane</keyword>
<reference evidence="2 3" key="1">
    <citation type="submission" date="2019-12" db="EMBL/GenBank/DDBJ databases">
        <authorList>
            <person name="Yang R."/>
        </authorList>
    </citation>
    <scope>NUCLEOTIDE SEQUENCE [LARGE SCALE GENOMIC DNA]</scope>
    <source>
        <strain evidence="2 3">DONG20-135</strain>
    </source>
</reference>
<organism evidence="2 3">
    <name type="scientific">Copranaerobaculum intestinale</name>
    <dbReference type="NCBI Taxonomy" id="2692629"/>
    <lineage>
        <taxon>Bacteria</taxon>
        <taxon>Bacillati</taxon>
        <taxon>Bacillota</taxon>
        <taxon>Erysipelotrichia</taxon>
        <taxon>Erysipelotrichales</taxon>
        <taxon>Erysipelotrichaceae</taxon>
        <taxon>Copranaerobaculum</taxon>
    </lineage>
</organism>
<reference evidence="2 3" key="2">
    <citation type="submission" date="2020-01" db="EMBL/GenBank/DDBJ databases">
        <title>Clostridiaceae sp. nov. isolated from the gut of human by culturomics.</title>
        <authorList>
            <person name="Chang Y."/>
        </authorList>
    </citation>
    <scope>NUCLEOTIDE SEQUENCE [LARGE SCALE GENOMIC DNA]</scope>
    <source>
        <strain evidence="2 3">DONG20-135</strain>
    </source>
</reference>
<proteinExistence type="predicted"/>
<keyword evidence="3" id="KW-1185">Reference proteome</keyword>
<dbReference type="EMBL" id="WUUQ01000002">
    <property type="protein sequence ID" value="MXQ73389.1"/>
    <property type="molecule type" value="Genomic_DNA"/>
</dbReference>
<protein>
    <submittedName>
        <fullName evidence="2">Uncharacterized protein</fullName>
    </submittedName>
</protein>
<evidence type="ECO:0000313" key="3">
    <source>
        <dbReference type="Proteomes" id="UP000434036"/>
    </source>
</evidence>
<dbReference type="RefSeq" id="WP_160624846.1">
    <property type="nucleotide sequence ID" value="NZ_WUUQ01000002.1"/>
</dbReference>
<dbReference type="Proteomes" id="UP000434036">
    <property type="component" value="Unassembled WGS sequence"/>
</dbReference>
<feature type="transmembrane region" description="Helical" evidence="1">
    <location>
        <begin position="12"/>
        <end position="33"/>
    </location>
</feature>
<comment type="caution">
    <text evidence="2">The sequence shown here is derived from an EMBL/GenBank/DDBJ whole genome shotgun (WGS) entry which is preliminary data.</text>
</comment>
<evidence type="ECO:0000256" key="1">
    <source>
        <dbReference type="SAM" id="Phobius"/>
    </source>
</evidence>
<keyword evidence="1" id="KW-0812">Transmembrane</keyword>
<gene>
    <name evidence="2" type="ORF">GSF08_05530</name>
</gene>